<evidence type="ECO:0000256" key="2">
    <source>
        <dbReference type="ARBA" id="ARBA00022857"/>
    </source>
</evidence>
<evidence type="ECO:0000313" key="7">
    <source>
        <dbReference type="Proteomes" id="UP001243330"/>
    </source>
</evidence>
<evidence type="ECO:0000256" key="3">
    <source>
        <dbReference type="ARBA" id="ARBA00023002"/>
    </source>
</evidence>
<dbReference type="SUPFAM" id="SSF48179">
    <property type="entry name" value="6-phosphogluconate dehydrogenase C-terminal domain-like"/>
    <property type="match status" value="1"/>
</dbReference>
<organism evidence="6 7">
    <name type="scientific">Colletotrichum chrysophilum</name>
    <dbReference type="NCBI Taxonomy" id="1836956"/>
    <lineage>
        <taxon>Eukaryota</taxon>
        <taxon>Fungi</taxon>
        <taxon>Dikarya</taxon>
        <taxon>Ascomycota</taxon>
        <taxon>Pezizomycotina</taxon>
        <taxon>Sordariomycetes</taxon>
        <taxon>Hypocreomycetidae</taxon>
        <taxon>Glomerellales</taxon>
        <taxon>Glomerellaceae</taxon>
        <taxon>Colletotrichum</taxon>
        <taxon>Colletotrichum gloeosporioides species complex</taxon>
    </lineage>
</organism>
<evidence type="ECO:0000259" key="4">
    <source>
        <dbReference type="Pfam" id="PF02558"/>
    </source>
</evidence>
<dbReference type="Gene3D" id="1.10.1040.10">
    <property type="entry name" value="N-(1-d-carboxylethyl)-l-norvaline Dehydrogenase, domain 2"/>
    <property type="match status" value="1"/>
</dbReference>
<dbReference type="Pfam" id="PF08546">
    <property type="entry name" value="ApbA_C"/>
    <property type="match status" value="1"/>
</dbReference>
<evidence type="ECO:0000313" key="6">
    <source>
        <dbReference type="EMBL" id="KAK1845526.1"/>
    </source>
</evidence>
<keyword evidence="3" id="KW-0560">Oxidoreductase</keyword>
<dbReference type="InterPro" id="IPR050838">
    <property type="entry name" value="Ketopantoate_reductase"/>
</dbReference>
<keyword evidence="7" id="KW-1185">Reference proteome</keyword>
<proteinExistence type="inferred from homology"/>
<comment type="similarity">
    <text evidence="1">Belongs to the ketopantoate reductase family.</text>
</comment>
<protein>
    <submittedName>
        <fullName evidence="6">2-dehydropantoate 2-reductase</fullName>
    </submittedName>
</protein>
<dbReference type="InterPro" id="IPR013332">
    <property type="entry name" value="KPR_N"/>
</dbReference>
<feature type="domain" description="Ketopantoate reductase C-terminal" evidence="5">
    <location>
        <begin position="296"/>
        <end position="446"/>
    </location>
</feature>
<dbReference type="Proteomes" id="UP001243330">
    <property type="component" value="Unassembled WGS sequence"/>
</dbReference>
<dbReference type="GO" id="GO:0050661">
    <property type="term" value="F:NADP binding"/>
    <property type="evidence" value="ECO:0007669"/>
    <property type="project" value="TreeGrafter"/>
</dbReference>
<dbReference type="Pfam" id="PF02558">
    <property type="entry name" value="ApbA"/>
    <property type="match status" value="1"/>
</dbReference>
<dbReference type="GO" id="GO:0008677">
    <property type="term" value="F:2-dehydropantoate 2-reductase activity"/>
    <property type="evidence" value="ECO:0007669"/>
    <property type="project" value="TreeGrafter"/>
</dbReference>
<evidence type="ECO:0000259" key="5">
    <source>
        <dbReference type="Pfam" id="PF08546"/>
    </source>
</evidence>
<dbReference type="AlphaFoldDB" id="A0AAD9ACD5"/>
<sequence>MIGGRVSTRLLSTTPWAASRSFSRALHNIPKMVPGWLQTLLSTNKSAPKLYAWRPSDIEDPTLSENQAKIASSELVRQADESRIYVLGVGNLGVLYATSLASLPNPPAITLVLHRTELLLSWQQEPGLEITRGGVFHKHSGFDVELWSEEPPPARQPREVANGQKIRNLIVTTKAAQALPEVDRVRRYLNGDSTVAFVQNGMCKMWPPHGTTYNSERYSQGQPTQHPNWLACVTTHGVTSAGRFRSVHASEADVKVGPVLLSTKSPESATYLSDALVRAPHLNGTSVSRHDLWILQLEKLVVNSIINPLTAILRCKNGKLFAEEGNIVAQLMDRLLQEASGVLRALVADSIATSILQATPNGDHVSRDKTVSPEDLAKRFSHARLKGMLYEVGHKVRQNTSSMLQDVRAGKQTEIDEFNGWLVETAAYLGDNLDVTSHKILIDLVKKGVILDTDSLSSHFPHL</sequence>
<dbReference type="EMBL" id="JAQOWY010000269">
    <property type="protein sequence ID" value="KAK1845526.1"/>
    <property type="molecule type" value="Genomic_DNA"/>
</dbReference>
<dbReference type="Gene3D" id="3.40.50.720">
    <property type="entry name" value="NAD(P)-binding Rossmann-like Domain"/>
    <property type="match status" value="1"/>
</dbReference>
<name>A0AAD9ACD5_9PEZI</name>
<dbReference type="InterPro" id="IPR013328">
    <property type="entry name" value="6PGD_dom2"/>
</dbReference>
<accession>A0AAD9ACD5</accession>
<dbReference type="PANTHER" id="PTHR43765">
    <property type="entry name" value="2-DEHYDROPANTOATE 2-REDUCTASE-RELATED"/>
    <property type="match status" value="1"/>
</dbReference>
<evidence type="ECO:0000256" key="1">
    <source>
        <dbReference type="ARBA" id="ARBA00007870"/>
    </source>
</evidence>
<keyword evidence="2" id="KW-0521">NADP</keyword>
<gene>
    <name evidence="6" type="ORF">CCHR01_11852</name>
</gene>
<dbReference type="InterPro" id="IPR008927">
    <property type="entry name" value="6-PGluconate_DH-like_C_sf"/>
</dbReference>
<dbReference type="InterPro" id="IPR013752">
    <property type="entry name" value="KPA_reductase"/>
</dbReference>
<dbReference type="PANTHER" id="PTHR43765:SF2">
    <property type="entry name" value="2-DEHYDROPANTOATE 2-REDUCTASE"/>
    <property type="match status" value="1"/>
</dbReference>
<comment type="caution">
    <text evidence="6">The sequence shown here is derived from an EMBL/GenBank/DDBJ whole genome shotgun (WGS) entry which is preliminary data.</text>
</comment>
<feature type="domain" description="Ketopantoate reductase N-terminal" evidence="4">
    <location>
        <begin position="84"/>
        <end position="258"/>
    </location>
</feature>
<reference evidence="6" key="1">
    <citation type="submission" date="2023-01" db="EMBL/GenBank/DDBJ databases">
        <title>Colletotrichum chrysophilum M932 genome sequence.</title>
        <authorList>
            <person name="Baroncelli R."/>
        </authorList>
    </citation>
    <scope>NUCLEOTIDE SEQUENCE</scope>
    <source>
        <strain evidence="6">M932</strain>
    </source>
</reference>
<dbReference type="GO" id="GO:0005739">
    <property type="term" value="C:mitochondrion"/>
    <property type="evidence" value="ECO:0007669"/>
    <property type="project" value="TreeGrafter"/>
</dbReference>